<reference evidence="12 13" key="3">
    <citation type="submission" date="2016-08" db="EMBL/GenBank/DDBJ databases">
        <authorList>
            <consortium name="Pathogen Informatics"/>
        </authorList>
    </citation>
    <scope>NUCLEOTIDE SEQUENCE [LARGE SCALE GENOMIC DNA]</scope>
    <source>
        <strain evidence="9 13">AJ</strain>
        <strain evidence="10">AS</strain>
        <strain evidence="8 12">CB</strain>
    </source>
</reference>
<comment type="catalytic activity">
    <reaction evidence="6">
        <text>2 R'C(R)SH + O2 = R'C(R)S-S(R)CR' + H2O2</text>
        <dbReference type="Rhea" id="RHEA:17357"/>
        <dbReference type="ChEBI" id="CHEBI:15379"/>
        <dbReference type="ChEBI" id="CHEBI:16240"/>
        <dbReference type="ChEBI" id="CHEBI:16520"/>
        <dbReference type="ChEBI" id="CHEBI:17412"/>
        <dbReference type="EC" id="1.8.3.2"/>
    </reaction>
</comment>
<evidence type="ECO:0000256" key="5">
    <source>
        <dbReference type="ARBA" id="ARBA00023157"/>
    </source>
</evidence>
<dbReference type="VEuPathDB" id="PlasmoDB:PCHAS_0201800"/>
<dbReference type="GO" id="GO:0005739">
    <property type="term" value="C:mitochondrion"/>
    <property type="evidence" value="ECO:0007669"/>
    <property type="project" value="TreeGrafter"/>
</dbReference>
<dbReference type="Proteomes" id="UP000507163">
    <property type="component" value="Chromosome 2"/>
</dbReference>
<keyword evidence="5" id="KW-1015">Disulfide bond</keyword>
<reference evidence="10" key="2">
    <citation type="submission" date="2014-05" db="EMBL/GenBank/DDBJ databases">
        <authorList>
            <person name="Aslett M.A."/>
            <person name="De Silva N."/>
        </authorList>
    </citation>
    <scope>NUCLEOTIDE SEQUENCE</scope>
    <source>
        <strain evidence="10">AS</strain>
    </source>
</reference>
<keyword evidence="4 6" id="KW-0560">Oxidoreductase</keyword>
<dbReference type="SUPFAM" id="SSF69000">
    <property type="entry name" value="FAD-dependent thiol oxidase"/>
    <property type="match status" value="1"/>
</dbReference>
<protein>
    <recommendedName>
        <fullName evidence="6">Sulfhydryl oxidase</fullName>
        <ecNumber evidence="6">1.8.3.2</ecNumber>
    </recommendedName>
</protein>
<evidence type="ECO:0000313" key="12">
    <source>
        <dbReference type="Proteomes" id="UP000195489"/>
    </source>
</evidence>
<evidence type="ECO:0000313" key="10">
    <source>
        <dbReference type="EMBL" id="VTZ66795.1"/>
    </source>
</evidence>
<dbReference type="OrthoDB" id="17199at2759"/>
<dbReference type="PROSITE" id="PS51324">
    <property type="entry name" value="ERV_ALR"/>
    <property type="match status" value="1"/>
</dbReference>
<proteinExistence type="predicted"/>
<evidence type="ECO:0000256" key="2">
    <source>
        <dbReference type="ARBA" id="ARBA00022630"/>
    </source>
</evidence>
<dbReference type="PANTHER" id="PTHR12645">
    <property type="entry name" value="ALR/ERV"/>
    <property type="match status" value="1"/>
</dbReference>
<dbReference type="Proteomes" id="UP000195489">
    <property type="component" value="Chromosome 2"/>
</dbReference>
<keyword evidence="3 6" id="KW-0274">FAD</keyword>
<sequence>MEIKKCYENSCNDRKKENHLENNKVGGVKKIYPPDRSEIGRAAWMILHTVSANYPNNPTEDEKKKHIDFFYSFSNLYPCHICKLDLLDILKKYKLTCANKIEFSTFIFNLHNMINEEIGKDIYVSDNIQNIIDKYKTVD</sequence>
<dbReference type="EMBL" id="LT608154">
    <property type="protein sequence ID" value="SCL96106.1"/>
    <property type="molecule type" value="Genomic_DNA"/>
</dbReference>
<dbReference type="PANTHER" id="PTHR12645:SF0">
    <property type="entry name" value="FAD-LINKED SULFHYDRYL OXIDASE ALR"/>
    <property type="match status" value="1"/>
</dbReference>
<dbReference type="KEGG" id="pcb:PCHAS_0201800"/>
<evidence type="ECO:0000313" key="11">
    <source>
        <dbReference type="Proteomes" id="UP000071118"/>
    </source>
</evidence>
<evidence type="ECO:0000256" key="6">
    <source>
        <dbReference type="RuleBase" id="RU371123"/>
    </source>
</evidence>
<dbReference type="AlphaFoldDB" id="A0A077TGD9"/>
<evidence type="ECO:0000256" key="4">
    <source>
        <dbReference type="ARBA" id="ARBA00023002"/>
    </source>
</evidence>
<reference evidence="10 11" key="1">
    <citation type="journal article" date="2014" name="BMC Biol.">
        <title>A comprehensive evaluation of rodent malaria parasite genomes and gene expression.</title>
        <authorList>
            <person name="Otto T.D."/>
            <person name="Bohme U."/>
            <person name="Jackson A.P."/>
            <person name="Hunt M."/>
            <person name="Franke-Fayard B."/>
            <person name="Hoeijmakers W.A."/>
            <person name="Religa A.A."/>
            <person name="Robertson L."/>
            <person name="Sanders M."/>
            <person name="Ogun S.A."/>
            <person name="Cunningham D."/>
            <person name="Erhart A."/>
            <person name="Billker O."/>
            <person name="Khan S.M."/>
            <person name="Stunnenberg H.G."/>
            <person name="Langhorne J."/>
            <person name="Holder A.A."/>
            <person name="Waters A.P."/>
            <person name="Newbold C.I."/>
            <person name="Pain A."/>
            <person name="Berriman M."/>
            <person name="Janse C.J."/>
        </authorList>
    </citation>
    <scope>NUCLEOTIDE SEQUENCE [LARGE SCALE GENOMIC DNA]</scope>
    <source>
        <strain evidence="10 11">AS</strain>
    </source>
</reference>
<dbReference type="RefSeq" id="XP_746091.1">
    <property type="nucleotide sequence ID" value="XM_740998.1"/>
</dbReference>
<dbReference type="InterPro" id="IPR036774">
    <property type="entry name" value="ERV/ALR_sulphydryl_oxid_sf"/>
</dbReference>
<dbReference type="InterPro" id="IPR039799">
    <property type="entry name" value="ALR/ERV"/>
</dbReference>
<gene>
    <name evidence="9" type="primary">ERV1</name>
    <name evidence="9" type="ORF">PCHAJ_000019200</name>
    <name evidence="10" type="ORF">PCHAS_0201800</name>
    <name evidence="8" type="ORF">PCHCB_000019200</name>
</gene>
<dbReference type="Pfam" id="PF04777">
    <property type="entry name" value="Evr1_Alr"/>
    <property type="match status" value="1"/>
</dbReference>
<dbReference type="InterPro" id="IPR017905">
    <property type="entry name" value="ERV/ALR_sulphydryl_oxidase"/>
</dbReference>
<evidence type="ECO:0000313" key="9">
    <source>
        <dbReference type="EMBL" id="SCL96387.1"/>
    </source>
</evidence>
<accession>A0A077TGD9</accession>
<dbReference type="GeneID" id="3499218"/>
<evidence type="ECO:0000256" key="3">
    <source>
        <dbReference type="ARBA" id="ARBA00022827"/>
    </source>
</evidence>
<dbReference type="GO" id="GO:0016971">
    <property type="term" value="F:flavin-dependent sulfhydryl oxidase activity"/>
    <property type="evidence" value="ECO:0007669"/>
    <property type="project" value="InterPro"/>
</dbReference>
<evidence type="ECO:0000259" key="7">
    <source>
        <dbReference type="PROSITE" id="PS51324"/>
    </source>
</evidence>
<name>A0A077TGD9_PLACU</name>
<dbReference type="EMBL" id="LK022879">
    <property type="protein sequence ID" value="VTZ66795.1"/>
    <property type="molecule type" value="Genomic_DNA"/>
</dbReference>
<comment type="cofactor">
    <cofactor evidence="1 6">
        <name>FAD</name>
        <dbReference type="ChEBI" id="CHEBI:57692"/>
    </cofactor>
</comment>
<dbReference type="EMBL" id="LT608168">
    <property type="protein sequence ID" value="SCL96387.1"/>
    <property type="molecule type" value="Genomic_DNA"/>
</dbReference>
<keyword evidence="11" id="KW-1185">Reference proteome</keyword>
<organism evidence="9 13">
    <name type="scientific">Plasmodium chabaudi chabaudi</name>
    <dbReference type="NCBI Taxonomy" id="31271"/>
    <lineage>
        <taxon>Eukaryota</taxon>
        <taxon>Sar</taxon>
        <taxon>Alveolata</taxon>
        <taxon>Apicomplexa</taxon>
        <taxon>Aconoidasida</taxon>
        <taxon>Haemosporida</taxon>
        <taxon>Plasmodiidae</taxon>
        <taxon>Plasmodium</taxon>
        <taxon>Plasmodium (Vinckeia)</taxon>
    </lineage>
</organism>
<evidence type="ECO:0000256" key="1">
    <source>
        <dbReference type="ARBA" id="ARBA00001974"/>
    </source>
</evidence>
<evidence type="ECO:0000313" key="13">
    <source>
        <dbReference type="Proteomes" id="UP000507163"/>
    </source>
</evidence>
<dbReference type="EC" id="1.8.3.2" evidence="6"/>
<keyword evidence="2 6" id="KW-0285">Flavoprotein</keyword>
<dbReference type="Proteomes" id="UP000071118">
    <property type="component" value="Chromosome 2"/>
</dbReference>
<evidence type="ECO:0000313" key="8">
    <source>
        <dbReference type="EMBL" id="SCL96106.1"/>
    </source>
</evidence>
<feature type="domain" description="ERV/ALR sulfhydryl oxidase" evidence="7">
    <location>
        <begin position="32"/>
        <end position="135"/>
    </location>
</feature>
<dbReference type="Gene3D" id="1.20.120.310">
    <property type="entry name" value="ERV/ALR sulfhydryl oxidase domain"/>
    <property type="match status" value="1"/>
</dbReference>
<dbReference type="GO" id="GO:0050660">
    <property type="term" value="F:flavin adenine dinucleotide binding"/>
    <property type="evidence" value="ECO:0007669"/>
    <property type="project" value="TreeGrafter"/>
</dbReference>